<feature type="transmembrane region" description="Helical" evidence="1">
    <location>
        <begin position="82"/>
        <end position="99"/>
    </location>
</feature>
<accession>A0ABV5WV89</accession>
<dbReference type="RefSeq" id="WP_137641461.1">
    <property type="nucleotide sequence ID" value="NZ_BJEA01000001.1"/>
</dbReference>
<dbReference type="EMBL" id="JBHLZY010000020">
    <property type="protein sequence ID" value="MFB9769735.1"/>
    <property type="molecule type" value="Genomic_DNA"/>
</dbReference>
<feature type="transmembrane region" description="Helical" evidence="1">
    <location>
        <begin position="106"/>
        <end position="129"/>
    </location>
</feature>
<keyword evidence="3" id="KW-1185">Reference proteome</keyword>
<feature type="transmembrane region" description="Helical" evidence="1">
    <location>
        <begin position="350"/>
        <end position="372"/>
    </location>
</feature>
<reference evidence="2 3" key="1">
    <citation type="submission" date="2024-09" db="EMBL/GenBank/DDBJ databases">
        <authorList>
            <person name="Sun Q."/>
            <person name="Mori K."/>
        </authorList>
    </citation>
    <scope>NUCLEOTIDE SEQUENCE [LARGE SCALE GENOMIC DNA]</scope>
    <source>
        <strain evidence="2 3">TBRC 4576</strain>
    </source>
</reference>
<organism evidence="2 3">
    <name type="scientific">Lactiplantibacillus modestisalitolerans</name>
    <dbReference type="NCBI Taxonomy" id="1457219"/>
    <lineage>
        <taxon>Bacteria</taxon>
        <taxon>Bacillati</taxon>
        <taxon>Bacillota</taxon>
        <taxon>Bacilli</taxon>
        <taxon>Lactobacillales</taxon>
        <taxon>Lactobacillaceae</taxon>
        <taxon>Lactiplantibacillus</taxon>
    </lineage>
</organism>
<feature type="transmembrane region" description="Helical" evidence="1">
    <location>
        <begin position="384"/>
        <end position="404"/>
    </location>
</feature>
<feature type="transmembrane region" description="Helical" evidence="1">
    <location>
        <begin position="289"/>
        <end position="308"/>
    </location>
</feature>
<feature type="transmembrane region" description="Helical" evidence="1">
    <location>
        <begin position="184"/>
        <end position="216"/>
    </location>
</feature>
<feature type="transmembrane region" description="Helical" evidence="1">
    <location>
        <begin position="320"/>
        <end position="338"/>
    </location>
</feature>
<feature type="transmembrane region" description="Helical" evidence="1">
    <location>
        <begin position="12"/>
        <end position="32"/>
    </location>
</feature>
<feature type="transmembrane region" description="Helical" evidence="1">
    <location>
        <begin position="161"/>
        <end position="178"/>
    </location>
</feature>
<name>A0ABV5WV89_9LACO</name>
<proteinExistence type="predicted"/>
<keyword evidence="1" id="KW-1133">Transmembrane helix</keyword>
<dbReference type="Proteomes" id="UP001589691">
    <property type="component" value="Unassembled WGS sequence"/>
</dbReference>
<keyword evidence="1" id="KW-0472">Membrane</keyword>
<evidence type="ECO:0000313" key="2">
    <source>
        <dbReference type="EMBL" id="MFB9769735.1"/>
    </source>
</evidence>
<evidence type="ECO:0000256" key="1">
    <source>
        <dbReference type="SAM" id="Phobius"/>
    </source>
</evidence>
<protein>
    <recommendedName>
        <fullName evidence="4">Membrane protein 6-pyruvoyl-tetrahydropterin synthase-related domain-containing protein</fullName>
    </recommendedName>
</protein>
<evidence type="ECO:0008006" key="4">
    <source>
        <dbReference type="Google" id="ProtNLM"/>
    </source>
</evidence>
<gene>
    <name evidence="2" type="ORF">ACFFLI_07640</name>
</gene>
<evidence type="ECO:0000313" key="3">
    <source>
        <dbReference type="Proteomes" id="UP001589691"/>
    </source>
</evidence>
<feature type="transmembrane region" description="Helical" evidence="1">
    <location>
        <begin position="228"/>
        <end position="247"/>
    </location>
</feature>
<feature type="transmembrane region" description="Helical" evidence="1">
    <location>
        <begin position="557"/>
        <end position="577"/>
    </location>
</feature>
<sequence length="587" mass="66427">MQARIRQLGTHRWVVNGVLIAMMVLIGLLAIAPGRHGMIVADGDFIYHLNRVEAFRQSIVAHQGFSLRNFVTFNQIGVANNYFYPYVFMWLAAWPFVWFSDPITAYYVDLFLLTMLTILITYVCTWLFTRNRFESGLVTVLYVTGPYHVVIAYQHAVFAEALGFALIPLSFLGAYRWLRAPKRAWWLVAVALALTTYAHLISLLFEIGLLTALYLGTLAKENRRGVRFVSGLKMVALYLLLTAFFWVPFMQQWATTAIQTTVRLPQVAWLNDFGSLLVLMANNGSANGLVANPGWFALVALGLIALTWRRLDRWYRGMAVIGMGLLVLSTSLFPWYALPLALQNVIQFPYRLYSLVSFCLIVAGVRALALLAQRFSQSGHYWSNRQLVGAAVIGFSLMTFVGLLKVNNLQAAQSTPYTAVKRPTLKHAFNVRFKLDRHNFRTLFVAPRKFFGTIDYAPQVTWQGNHQDTLITHKVLNGRQRVASQMDANVRRVRYQFKLKRAAQVDVPVLHYGNETVRLNGRVVQATQSKRGSTLVVAKAGHNVVTVRAPLPLTWKILTPIAGLTWLSILGIAGWQWRKRTLLKTSI</sequence>
<comment type="caution">
    <text evidence="2">The sequence shown here is derived from an EMBL/GenBank/DDBJ whole genome shotgun (WGS) entry which is preliminary data.</text>
</comment>
<keyword evidence="1" id="KW-0812">Transmembrane</keyword>